<keyword evidence="5" id="KW-1185">Reference proteome</keyword>
<evidence type="ECO:0000313" key="5">
    <source>
        <dbReference type="Proteomes" id="UP000613208"/>
    </source>
</evidence>
<reference evidence="4" key="1">
    <citation type="submission" date="2020-06" db="EMBL/GenBank/DDBJ databases">
        <title>Characterization of fructooligosaccharide metabolism and fructooligosaccharide-degrading enzymes in human commensal butyrate producers.</title>
        <authorList>
            <person name="Tanno H."/>
            <person name="Fujii T."/>
            <person name="Hirano K."/>
            <person name="Maeno S."/>
            <person name="Tonozuka T."/>
            <person name="Sakamoto M."/>
            <person name="Ohkuma M."/>
            <person name="Tochio T."/>
            <person name="Endo A."/>
        </authorList>
    </citation>
    <scope>NUCLEOTIDE SEQUENCE</scope>
    <source>
        <strain evidence="4">JCM 17466</strain>
    </source>
</reference>
<dbReference type="Gene3D" id="1.10.10.10">
    <property type="entry name" value="Winged helix-like DNA-binding domain superfamily/Winged helix DNA-binding domain"/>
    <property type="match status" value="1"/>
</dbReference>
<gene>
    <name evidence="4" type="ORF">ANBU17_08650</name>
</gene>
<protein>
    <recommendedName>
        <fullName evidence="3">OmpR/PhoB-type domain-containing protein</fullName>
    </recommendedName>
</protein>
<dbReference type="SMART" id="SM00862">
    <property type="entry name" value="Trans_reg_C"/>
    <property type="match status" value="1"/>
</dbReference>
<organism evidence="4 5">
    <name type="scientific">Anaerostipes butyraticus</name>
    <dbReference type="NCBI Taxonomy" id="645466"/>
    <lineage>
        <taxon>Bacteria</taxon>
        <taxon>Bacillati</taxon>
        <taxon>Bacillota</taxon>
        <taxon>Clostridia</taxon>
        <taxon>Lachnospirales</taxon>
        <taxon>Lachnospiraceae</taxon>
        <taxon>Anaerostipes</taxon>
    </lineage>
</organism>
<dbReference type="EMBL" id="BLYI01000023">
    <property type="protein sequence ID" value="GFO84518.1"/>
    <property type="molecule type" value="Genomic_DNA"/>
</dbReference>
<evidence type="ECO:0000259" key="3">
    <source>
        <dbReference type="PROSITE" id="PS51755"/>
    </source>
</evidence>
<dbReference type="GO" id="GO:0000160">
    <property type="term" value="P:phosphorelay signal transduction system"/>
    <property type="evidence" value="ECO:0007669"/>
    <property type="project" value="InterPro"/>
</dbReference>
<dbReference type="RefSeq" id="WP_087282377.1">
    <property type="nucleotide sequence ID" value="NZ_BLYI01000023.1"/>
</dbReference>
<keyword evidence="1 2" id="KW-0238">DNA-binding</keyword>
<dbReference type="Pfam" id="PF00486">
    <property type="entry name" value="Trans_reg_C"/>
    <property type="match status" value="1"/>
</dbReference>
<feature type="DNA-binding region" description="OmpR/PhoB-type" evidence="2">
    <location>
        <begin position="64"/>
        <end position="162"/>
    </location>
</feature>
<comment type="caution">
    <text evidence="4">The sequence shown here is derived from an EMBL/GenBank/DDBJ whole genome shotgun (WGS) entry which is preliminary data.</text>
</comment>
<evidence type="ECO:0000313" key="4">
    <source>
        <dbReference type="EMBL" id="GFO84518.1"/>
    </source>
</evidence>
<accession>A0A916VCX1</accession>
<dbReference type="GO" id="GO:0006355">
    <property type="term" value="P:regulation of DNA-templated transcription"/>
    <property type="evidence" value="ECO:0007669"/>
    <property type="project" value="InterPro"/>
</dbReference>
<dbReference type="InterPro" id="IPR016032">
    <property type="entry name" value="Sig_transdc_resp-reg_C-effctor"/>
</dbReference>
<name>A0A916VCX1_9FIRM</name>
<proteinExistence type="predicted"/>
<dbReference type="AlphaFoldDB" id="A0A916VCX1"/>
<evidence type="ECO:0000256" key="2">
    <source>
        <dbReference type="PROSITE-ProRule" id="PRU01091"/>
    </source>
</evidence>
<feature type="domain" description="OmpR/PhoB-type" evidence="3">
    <location>
        <begin position="64"/>
        <end position="162"/>
    </location>
</feature>
<evidence type="ECO:0000256" key="1">
    <source>
        <dbReference type="ARBA" id="ARBA00023125"/>
    </source>
</evidence>
<dbReference type="GO" id="GO:0003677">
    <property type="term" value="F:DNA binding"/>
    <property type="evidence" value="ECO:0007669"/>
    <property type="project" value="UniProtKB-UniRule"/>
</dbReference>
<dbReference type="CDD" id="cd00383">
    <property type="entry name" value="trans_reg_C"/>
    <property type="match status" value="1"/>
</dbReference>
<dbReference type="InterPro" id="IPR036388">
    <property type="entry name" value="WH-like_DNA-bd_sf"/>
</dbReference>
<dbReference type="SUPFAM" id="SSF46894">
    <property type="entry name" value="C-terminal effector domain of the bipartite response regulators"/>
    <property type="match status" value="1"/>
</dbReference>
<dbReference type="Proteomes" id="UP000613208">
    <property type="component" value="Unassembled WGS sequence"/>
</dbReference>
<dbReference type="InterPro" id="IPR001867">
    <property type="entry name" value="OmpR/PhoB-type_DNA-bd"/>
</dbReference>
<dbReference type="PROSITE" id="PS51755">
    <property type="entry name" value="OMPR_PHOB"/>
    <property type="match status" value="1"/>
</dbReference>
<sequence length="164" mass="19310">MANCVQSKGCNLYEPVRKSYLIGDGNIGYILLAEFDDTEKAILNEIMAVLKRYSAKYKCEEENIRKIVFRGLVIYPDQRRILAAENEVFLSHYEFDILLLLVNHPGWVFTKEQIYEAVWDDIPVSVDAKVECMIYSIRKKFREYTDRQYIRTVWGVGYKFDPET</sequence>